<evidence type="ECO:0000313" key="1">
    <source>
        <dbReference type="EMBL" id="GJN20543.1"/>
    </source>
</evidence>
<protein>
    <submittedName>
        <fullName evidence="1">Uncharacterized protein</fullName>
    </submittedName>
</protein>
<gene>
    <name evidence="1" type="primary">gb07935</name>
    <name evidence="1" type="ORF">PR202_gb07935</name>
</gene>
<sequence length="77" mass="7767">MADIALPLVEEFERGAKRAAMLAGRSRQELLAGDAGCRPSSASSKKQQGTWAAVGVSVAGSEAEGKLGTAADDGFSA</sequence>
<name>A0AAV5EDV1_ELECO</name>
<reference evidence="1" key="2">
    <citation type="submission" date="2021-12" db="EMBL/GenBank/DDBJ databases">
        <title>Resequencing data analysis of finger millet.</title>
        <authorList>
            <person name="Hatakeyama M."/>
            <person name="Aluri S."/>
            <person name="Balachadran M.T."/>
            <person name="Sivarajan S.R."/>
            <person name="Poveda L."/>
            <person name="Shimizu-Inatsugi R."/>
            <person name="Schlapbach R."/>
            <person name="Sreeman S.M."/>
            <person name="Shimizu K.K."/>
        </authorList>
    </citation>
    <scope>NUCLEOTIDE SEQUENCE</scope>
</reference>
<dbReference type="Proteomes" id="UP001054889">
    <property type="component" value="Unassembled WGS sequence"/>
</dbReference>
<organism evidence="1 2">
    <name type="scientific">Eleusine coracana subsp. coracana</name>
    <dbReference type="NCBI Taxonomy" id="191504"/>
    <lineage>
        <taxon>Eukaryota</taxon>
        <taxon>Viridiplantae</taxon>
        <taxon>Streptophyta</taxon>
        <taxon>Embryophyta</taxon>
        <taxon>Tracheophyta</taxon>
        <taxon>Spermatophyta</taxon>
        <taxon>Magnoliopsida</taxon>
        <taxon>Liliopsida</taxon>
        <taxon>Poales</taxon>
        <taxon>Poaceae</taxon>
        <taxon>PACMAD clade</taxon>
        <taxon>Chloridoideae</taxon>
        <taxon>Cynodonteae</taxon>
        <taxon>Eleusininae</taxon>
        <taxon>Eleusine</taxon>
    </lineage>
</organism>
<dbReference type="EMBL" id="BQKI01000075">
    <property type="protein sequence ID" value="GJN20543.1"/>
    <property type="molecule type" value="Genomic_DNA"/>
</dbReference>
<comment type="caution">
    <text evidence="1">The sequence shown here is derived from an EMBL/GenBank/DDBJ whole genome shotgun (WGS) entry which is preliminary data.</text>
</comment>
<evidence type="ECO:0000313" key="2">
    <source>
        <dbReference type="Proteomes" id="UP001054889"/>
    </source>
</evidence>
<proteinExistence type="predicted"/>
<reference evidence="1" key="1">
    <citation type="journal article" date="2018" name="DNA Res.">
        <title>Multiple hybrid de novo genome assembly of finger millet, an orphan allotetraploid crop.</title>
        <authorList>
            <person name="Hatakeyama M."/>
            <person name="Aluri S."/>
            <person name="Balachadran M.T."/>
            <person name="Sivarajan S.R."/>
            <person name="Patrignani A."/>
            <person name="Gruter S."/>
            <person name="Poveda L."/>
            <person name="Shimizu-Inatsugi R."/>
            <person name="Baeten J."/>
            <person name="Francoijs K.J."/>
            <person name="Nataraja K.N."/>
            <person name="Reddy Y.A.N."/>
            <person name="Phadnis S."/>
            <person name="Ravikumar R.L."/>
            <person name="Schlapbach R."/>
            <person name="Sreeman S.M."/>
            <person name="Shimizu K.K."/>
        </authorList>
    </citation>
    <scope>NUCLEOTIDE SEQUENCE</scope>
</reference>
<accession>A0AAV5EDV1</accession>
<dbReference type="AlphaFoldDB" id="A0AAV5EDV1"/>
<keyword evidence="2" id="KW-1185">Reference proteome</keyword>